<evidence type="ECO:0000259" key="4">
    <source>
        <dbReference type="Pfam" id="PF02872"/>
    </source>
</evidence>
<evidence type="ECO:0000259" key="3">
    <source>
        <dbReference type="Pfam" id="PF00149"/>
    </source>
</evidence>
<dbReference type="Gene3D" id="3.60.21.10">
    <property type="match status" value="1"/>
</dbReference>
<dbReference type="Pfam" id="PF00149">
    <property type="entry name" value="Metallophos"/>
    <property type="match status" value="1"/>
</dbReference>
<dbReference type="InterPro" id="IPR004843">
    <property type="entry name" value="Calcineurin-like_PHP"/>
</dbReference>
<dbReference type="GO" id="GO:0009166">
    <property type="term" value="P:nucleotide catabolic process"/>
    <property type="evidence" value="ECO:0007669"/>
    <property type="project" value="InterPro"/>
</dbReference>
<dbReference type="InterPro" id="IPR006179">
    <property type="entry name" value="5_nucleotidase/apyrase"/>
</dbReference>
<name>A0A229P603_9BACL</name>
<feature type="domain" description="5'-Nucleotidase C-terminal" evidence="4">
    <location>
        <begin position="293"/>
        <end position="429"/>
    </location>
</feature>
<accession>A0A229P603</accession>
<keyword evidence="2" id="KW-0547">Nucleotide-binding</keyword>
<evidence type="ECO:0000256" key="2">
    <source>
        <dbReference type="RuleBase" id="RU362119"/>
    </source>
</evidence>
<dbReference type="InterPro" id="IPR036907">
    <property type="entry name" value="5'-Nucleotdase_C_sf"/>
</dbReference>
<evidence type="ECO:0000256" key="1">
    <source>
        <dbReference type="ARBA" id="ARBA00022729"/>
    </source>
</evidence>
<dbReference type="SUPFAM" id="SSF56300">
    <property type="entry name" value="Metallo-dependent phosphatases"/>
    <property type="match status" value="1"/>
</dbReference>
<proteinExistence type="inferred from homology"/>
<keyword evidence="2" id="KW-0378">Hydrolase</keyword>
<dbReference type="GO" id="GO:0008253">
    <property type="term" value="F:5'-nucleotidase activity"/>
    <property type="evidence" value="ECO:0007669"/>
    <property type="project" value="TreeGrafter"/>
</dbReference>
<comment type="similarity">
    <text evidence="2">Belongs to the 5'-nucleotidase family.</text>
</comment>
<dbReference type="InterPro" id="IPR029052">
    <property type="entry name" value="Metallo-depent_PP-like"/>
</dbReference>
<dbReference type="PANTHER" id="PTHR11575:SF23">
    <property type="entry name" value="5-NUCLEOTIDASE FAMILY PROTEIN"/>
    <property type="match status" value="1"/>
</dbReference>
<dbReference type="Gene3D" id="3.90.780.10">
    <property type="entry name" value="5'-Nucleotidase, C-terminal domain"/>
    <property type="match status" value="1"/>
</dbReference>
<dbReference type="AlphaFoldDB" id="A0A229P603"/>
<evidence type="ECO:0000313" key="6">
    <source>
        <dbReference type="Proteomes" id="UP000215145"/>
    </source>
</evidence>
<dbReference type="Proteomes" id="UP000215145">
    <property type="component" value="Unassembled WGS sequence"/>
</dbReference>
<dbReference type="Pfam" id="PF02872">
    <property type="entry name" value="5_nucleotid_C"/>
    <property type="match status" value="1"/>
</dbReference>
<dbReference type="GO" id="GO:0030288">
    <property type="term" value="C:outer membrane-bounded periplasmic space"/>
    <property type="evidence" value="ECO:0007669"/>
    <property type="project" value="TreeGrafter"/>
</dbReference>
<evidence type="ECO:0000313" key="5">
    <source>
        <dbReference type="EMBL" id="OXM17404.1"/>
    </source>
</evidence>
<reference evidence="5 6" key="1">
    <citation type="submission" date="2017-07" db="EMBL/GenBank/DDBJ databases">
        <title>Paenibacillus herberti R33 genome sequencing and assembly.</title>
        <authorList>
            <person name="Su W."/>
        </authorList>
    </citation>
    <scope>NUCLEOTIDE SEQUENCE [LARGE SCALE GENOMIC DNA]</scope>
    <source>
        <strain evidence="5 6">R33</strain>
    </source>
</reference>
<comment type="caution">
    <text evidence="5">The sequence shown here is derived from an EMBL/GenBank/DDBJ whole genome shotgun (WGS) entry which is preliminary data.</text>
</comment>
<dbReference type="GO" id="GO:0000166">
    <property type="term" value="F:nucleotide binding"/>
    <property type="evidence" value="ECO:0007669"/>
    <property type="project" value="UniProtKB-KW"/>
</dbReference>
<keyword evidence="1" id="KW-0732">Signal</keyword>
<protein>
    <submittedName>
        <fullName evidence="5">Metallophosphoesterase</fullName>
    </submittedName>
</protein>
<dbReference type="EMBL" id="NMUQ01000001">
    <property type="protein sequence ID" value="OXM17404.1"/>
    <property type="molecule type" value="Genomic_DNA"/>
</dbReference>
<dbReference type="SUPFAM" id="SSF55816">
    <property type="entry name" value="5'-nucleotidase (syn. UDP-sugar hydrolase), C-terminal domain"/>
    <property type="match status" value="1"/>
</dbReference>
<dbReference type="InterPro" id="IPR008334">
    <property type="entry name" value="5'-Nucleotdase_C"/>
</dbReference>
<feature type="domain" description="Calcineurin-like phosphoesterase" evidence="3">
    <location>
        <begin position="12"/>
        <end position="209"/>
    </location>
</feature>
<sequence>MDIKGWKPQLVLLHSNDVHSRLEEAARISSCVADKRRLYGESRVLYVDIGDHLDRMRQETEGTGGSVNIALLSEAGCEAAIPGNNEGLTFTKDELARLYGREARFPVLCCNMLDAETGELPEWLLPSTVIVKNGLRIALIGATAAYPAFYELLGWTVNDPTEAVREQVALLRDAADAVILLSHLGLPTDRRLAENIPGIDIILGGHTHHLLEEPELVGDTLLCGAGKFGERLGRVELAIEEATGRLLKRGSLLPLASWPMGDGAESLLREHGEAARRELSRPVAKLSRALPLDEERESPLANLLAAGVKEWTGADIGIVNAGQLLGSLPVGEISEGLLHSLCPSPINPCRMKLRGSLIREALEQSLLPEFIGKELRGFGFRGTILGTLAVDGLRIEWDPQREPGRKIIAIEYQGAELDDGLDYSVGTLDMFTFGAGYLPLKEGTDIQYFLPEFIRQVLAVELNKPHALESCFIPRYGMSKTPVE</sequence>
<dbReference type="OrthoDB" id="9793179at2"/>
<dbReference type="GO" id="GO:0008768">
    <property type="term" value="F:UDP-sugar diphosphatase activity"/>
    <property type="evidence" value="ECO:0007669"/>
    <property type="project" value="TreeGrafter"/>
</dbReference>
<dbReference type="PRINTS" id="PR01607">
    <property type="entry name" value="APYRASEFAMLY"/>
</dbReference>
<organism evidence="5 6">
    <name type="scientific">Paenibacillus herberti</name>
    <dbReference type="NCBI Taxonomy" id="1619309"/>
    <lineage>
        <taxon>Bacteria</taxon>
        <taxon>Bacillati</taxon>
        <taxon>Bacillota</taxon>
        <taxon>Bacilli</taxon>
        <taxon>Bacillales</taxon>
        <taxon>Paenibacillaceae</taxon>
        <taxon>Paenibacillus</taxon>
    </lineage>
</organism>
<dbReference type="PANTHER" id="PTHR11575">
    <property type="entry name" value="5'-NUCLEOTIDASE-RELATED"/>
    <property type="match status" value="1"/>
</dbReference>
<dbReference type="CDD" id="cd00845">
    <property type="entry name" value="MPP_UshA_N_like"/>
    <property type="match status" value="1"/>
</dbReference>
<keyword evidence="6" id="KW-1185">Reference proteome</keyword>
<gene>
    <name evidence="5" type="ORF">CGZ75_00400</name>
</gene>